<protein>
    <submittedName>
        <fullName evidence="1">Uncharacterized protein</fullName>
    </submittedName>
</protein>
<sequence length="65" mass="7205">MGFTEERANELLKECDAVDLAWYAAQLESALLIFTKEKAALMIVKPEAAALMEKVQKKTPKHGNA</sequence>
<organism evidence="1 2">
    <name type="scientific">Schleiferilactobacillus harbinensis</name>
    <dbReference type="NCBI Taxonomy" id="304207"/>
    <lineage>
        <taxon>Bacteria</taxon>
        <taxon>Bacillati</taxon>
        <taxon>Bacillota</taxon>
        <taxon>Bacilli</taxon>
        <taxon>Lactobacillales</taxon>
        <taxon>Lactobacillaceae</taxon>
        <taxon>Schleiferilactobacillus</taxon>
    </lineage>
</organism>
<accession>A0ABU7SVL7</accession>
<keyword evidence="2" id="KW-1185">Reference proteome</keyword>
<proteinExistence type="predicted"/>
<comment type="caution">
    <text evidence="1">The sequence shown here is derived from an EMBL/GenBank/DDBJ whole genome shotgun (WGS) entry which is preliminary data.</text>
</comment>
<dbReference type="RefSeq" id="WP_331243024.1">
    <property type="nucleotide sequence ID" value="NZ_JAQSGJ010000001.1"/>
</dbReference>
<gene>
    <name evidence="1" type="ORF">PS435_00375</name>
</gene>
<reference evidence="1 2" key="1">
    <citation type="submission" date="2023-02" db="EMBL/GenBank/DDBJ databases">
        <title>The predominant lactic acid bacteria and yeasts involved in the spontaneous fermentation of millet during the production of the traditional porridge Hausa koko in Ghana.</title>
        <authorList>
            <person name="Atter A."/>
            <person name="Diaz M."/>
        </authorList>
    </citation>
    <scope>NUCLEOTIDE SEQUENCE [LARGE SCALE GENOMIC DNA]</scope>
    <source>
        <strain evidence="1 2">FI11640</strain>
    </source>
</reference>
<evidence type="ECO:0000313" key="1">
    <source>
        <dbReference type="EMBL" id="MEE6714298.1"/>
    </source>
</evidence>
<dbReference type="Proteomes" id="UP001330016">
    <property type="component" value="Unassembled WGS sequence"/>
</dbReference>
<evidence type="ECO:0000313" key="2">
    <source>
        <dbReference type="Proteomes" id="UP001330016"/>
    </source>
</evidence>
<dbReference type="EMBL" id="JAQSGK010000001">
    <property type="protein sequence ID" value="MEE6714298.1"/>
    <property type="molecule type" value="Genomic_DNA"/>
</dbReference>
<name>A0ABU7SVL7_9LACO</name>